<name>A0A6J8CSL0_MYTCO</name>
<gene>
    <name evidence="6" type="ORF">MCOR_32262</name>
</gene>
<organism evidence="6 7">
    <name type="scientific">Mytilus coruscus</name>
    <name type="common">Sea mussel</name>
    <dbReference type="NCBI Taxonomy" id="42192"/>
    <lineage>
        <taxon>Eukaryota</taxon>
        <taxon>Metazoa</taxon>
        <taxon>Spiralia</taxon>
        <taxon>Lophotrochozoa</taxon>
        <taxon>Mollusca</taxon>
        <taxon>Bivalvia</taxon>
        <taxon>Autobranchia</taxon>
        <taxon>Pteriomorphia</taxon>
        <taxon>Mytilida</taxon>
        <taxon>Mytiloidea</taxon>
        <taxon>Mytilidae</taxon>
        <taxon>Mytilinae</taxon>
        <taxon>Mytilus</taxon>
    </lineage>
</organism>
<dbReference type="Gene3D" id="2.60.120.40">
    <property type="match status" value="1"/>
</dbReference>
<dbReference type="Pfam" id="PF00386">
    <property type="entry name" value="C1q"/>
    <property type="match status" value="1"/>
</dbReference>
<protein>
    <recommendedName>
        <fullName evidence="5">C1q domain-containing protein</fullName>
    </recommendedName>
</protein>
<accession>A0A6J8CSL0</accession>
<feature type="chain" id="PRO_5027076735" description="C1q domain-containing protein" evidence="4">
    <location>
        <begin position="20"/>
        <end position="492"/>
    </location>
</feature>
<dbReference type="PANTHER" id="PTHR22923">
    <property type="entry name" value="CEREBELLIN-RELATED"/>
    <property type="match status" value="1"/>
</dbReference>
<dbReference type="GO" id="GO:0005615">
    <property type="term" value="C:extracellular space"/>
    <property type="evidence" value="ECO:0007669"/>
    <property type="project" value="TreeGrafter"/>
</dbReference>
<feature type="domain" description="C1q" evidence="5">
    <location>
        <begin position="362"/>
        <end position="492"/>
    </location>
</feature>
<sequence>MIPSYNVQLFFLLWMTAYGETLTISSTEKSTDFDSVTLAGQTINSLCETTYQCSGKMICVSGQCQCSENHIWNGTNCIEEKTFNSKCKHTTECETTLFCMYGTCQCARMHFWNGNTCLPKKTANDTCTNSNECGGKLLCEDGVCQCHDDLFWNGNTCIFKKFDGHSCSSSIECAENLECSNFICRCSESEYWDNSNALQVRYQCLFVLALYVTCFMEKHDLRSCTRIEYLTRKKCKRCMSICQCASSDYWTGATCSLKKDENSLCDSPLECKATLQCRDKHCVCCEQDFWNGQFCETKRNITFQCQESVQCIDTLHCIRGTCQCDVTEYWTETACAKKSNLFEDLHNMMRNVTGLVAGFGVSRKDIPAFSASLSGSKTFSKNENVKFDTVWSNVRNGYNATSGIFTAPQSGVYQFSCTLMRSGNTIRVHLWKNEMRIVSIYAGSSDVQPGSLNTVLQLHKGDRVSLRNAASQLIYSEAGSHFSMFSGFMISN</sequence>
<dbReference type="InterPro" id="IPR050822">
    <property type="entry name" value="Cerebellin_Synaptic_Org"/>
</dbReference>
<keyword evidence="3 4" id="KW-0732">Signal</keyword>
<evidence type="ECO:0000256" key="3">
    <source>
        <dbReference type="ARBA" id="ARBA00022729"/>
    </source>
</evidence>
<dbReference type="PROSITE" id="PS50871">
    <property type="entry name" value="C1Q"/>
    <property type="match status" value="1"/>
</dbReference>
<reference evidence="6 7" key="1">
    <citation type="submission" date="2020-06" db="EMBL/GenBank/DDBJ databases">
        <authorList>
            <person name="Li R."/>
            <person name="Bekaert M."/>
        </authorList>
    </citation>
    <scope>NUCLEOTIDE SEQUENCE [LARGE SCALE GENOMIC DNA]</scope>
    <source>
        <strain evidence="7">wild</strain>
    </source>
</reference>
<dbReference type="EMBL" id="CACVKT020005775">
    <property type="protein sequence ID" value="CAC5397852.1"/>
    <property type="molecule type" value="Genomic_DNA"/>
</dbReference>
<evidence type="ECO:0000259" key="5">
    <source>
        <dbReference type="PROSITE" id="PS50871"/>
    </source>
</evidence>
<evidence type="ECO:0000256" key="4">
    <source>
        <dbReference type="SAM" id="SignalP"/>
    </source>
</evidence>
<evidence type="ECO:0000313" key="7">
    <source>
        <dbReference type="Proteomes" id="UP000507470"/>
    </source>
</evidence>
<evidence type="ECO:0000256" key="2">
    <source>
        <dbReference type="ARBA" id="ARBA00022525"/>
    </source>
</evidence>
<evidence type="ECO:0000313" key="6">
    <source>
        <dbReference type="EMBL" id="CAC5397852.1"/>
    </source>
</evidence>
<proteinExistence type="predicted"/>
<feature type="signal peptide" evidence="4">
    <location>
        <begin position="1"/>
        <end position="19"/>
    </location>
</feature>
<evidence type="ECO:0000256" key="1">
    <source>
        <dbReference type="ARBA" id="ARBA00004613"/>
    </source>
</evidence>
<dbReference type="OrthoDB" id="6072984at2759"/>
<dbReference type="AlphaFoldDB" id="A0A6J8CSL0"/>
<comment type="subcellular location">
    <subcellularLocation>
        <location evidence="1">Secreted</location>
    </subcellularLocation>
</comment>
<dbReference type="SMART" id="SM00110">
    <property type="entry name" value="C1Q"/>
    <property type="match status" value="1"/>
</dbReference>
<dbReference type="SUPFAM" id="SSF49842">
    <property type="entry name" value="TNF-like"/>
    <property type="match status" value="1"/>
</dbReference>
<dbReference type="InterPro" id="IPR001073">
    <property type="entry name" value="C1q_dom"/>
</dbReference>
<dbReference type="InterPro" id="IPR008983">
    <property type="entry name" value="Tumour_necrosis_fac-like_dom"/>
</dbReference>
<keyword evidence="2" id="KW-0964">Secreted</keyword>
<keyword evidence="7" id="KW-1185">Reference proteome</keyword>
<dbReference type="Proteomes" id="UP000507470">
    <property type="component" value="Unassembled WGS sequence"/>
</dbReference>
<dbReference type="PRINTS" id="PR00007">
    <property type="entry name" value="COMPLEMNTC1Q"/>
</dbReference>
<dbReference type="PANTHER" id="PTHR22923:SF62">
    <property type="entry name" value="CVP18"/>
    <property type="match status" value="1"/>
</dbReference>